<evidence type="ECO:0000256" key="2">
    <source>
        <dbReference type="SAM" id="Phobius"/>
    </source>
</evidence>
<keyword evidence="2" id="KW-1133">Transmembrane helix</keyword>
<accession>A0A2A9N8N2</accession>
<keyword evidence="2" id="KW-0812">Transmembrane</keyword>
<feature type="compositionally biased region" description="Basic and acidic residues" evidence="1">
    <location>
        <begin position="178"/>
        <end position="191"/>
    </location>
</feature>
<proteinExistence type="predicted"/>
<feature type="compositionally biased region" description="Low complexity" evidence="1">
    <location>
        <begin position="612"/>
        <end position="624"/>
    </location>
</feature>
<feature type="transmembrane region" description="Helical" evidence="2">
    <location>
        <begin position="127"/>
        <end position="152"/>
    </location>
</feature>
<feature type="region of interest" description="Disordered" evidence="1">
    <location>
        <begin position="467"/>
        <end position="567"/>
    </location>
</feature>
<sequence length="1110" mass="117609">MAAPTQEYPPWLTPVPNTIFDQNGVPIATSTTILYLPLTYYGPSIPLGPEWTYGGLTPPASTIFISSTATPSSSSSSSSMTATATPTPTSPVSTSVLSSLSSSFTSTPTAIPPPPPPQPIALTRGQLIGIILGAVFGGIVVFLALFVCFLLYKNRRRNQRVRFSTLPIDQDYIVVDPEARSSGDGAPRESGEEGETLLHGQRRQGASGQAPQQRTTQRDIPPQQQQPVAGPSSRPMQQISSELGARPGVTRVPAPPTDTVSTNNSNGTGSSGSTEMSSLGEIVPNSRLSSYSPLVQEQRERQRAAAASTQRGQIMSPEAQRQVEEQTLLDIAKKEQEQRASASTTSLPPPPRIADPENLPPPRLVTPTGSGRASPQVQTALIPAIARNIKGHDSYVSSNRSSSPEPATLLTARRVKPLEWSARAEPYYYTPLSDQPASRKRDSTGSNSGGLFSSITGKLSWFKNLDALPSSGSTSRRSDTPRGLRLSDKDAEAGRALLSPTMSDSSEPQSPPYPYRDEPLPVQQRQPEPQVQSITRLRAPHISTNVGLNPDGTRPTSGVSGVSGSSGGGTTYYDAYSSIPGTPVLTPLPRALTPAQGFLGAQPSSESGWRHPSPLSASVSAPVLRQESPRGEATTSLEEFGGRSQEAGVNYDENDTITRSHSGQLAGRTSGVDILDIPAPSALSIFRTVVPMGAVTSTSTVRTTTTTVRSTISPTLFTQTEGTLSASTSQTSIEKSPGADNNNQCAKEDEHGHDSTHGGYGGDGEANTTASSIQTLSLYPTPPGLGAKELKAKFWPESLGAINETGQTSCYLDAPDVLQSSSQKTSSSNMTGTTLAAIEENNTGISIDVLEEDPPLPGEGWVTLAGNVMSGSGTTHVDGRERRSTFGSVHPQQQQQLTLAELGSLQSIPSYLTPNSNRSSGSAPTSRRELSGSIGSHSSSRQHSLMTHSGSVSSQEGRRRYPSSSMYRYSTYTYNSGREGSTGTSNGPTSPALSAFGNRLRQQPSEEMPRNLTPLSENYAVDSSSSYYTAPSTLSRGNPNRSGTLRSNSTIPTIPSEVDVVDAARSEMQIDNDRELGLLNPRSGARPPTIDTSFSSAPWAAGLDQDWKPL</sequence>
<feature type="region of interest" description="Disordered" evidence="1">
    <location>
        <begin position="71"/>
        <end position="118"/>
    </location>
</feature>
<feature type="region of interest" description="Disordered" evidence="1">
    <location>
        <begin position="599"/>
        <end position="641"/>
    </location>
</feature>
<evidence type="ECO:0000313" key="4">
    <source>
        <dbReference type="Proteomes" id="UP000242287"/>
    </source>
</evidence>
<feature type="compositionally biased region" description="Low complexity" evidence="1">
    <location>
        <begin position="520"/>
        <end position="532"/>
    </location>
</feature>
<evidence type="ECO:0000256" key="1">
    <source>
        <dbReference type="SAM" id="MobiDB-lite"/>
    </source>
</evidence>
<name>A0A2A9N8N2_9AGAR</name>
<dbReference type="Proteomes" id="UP000242287">
    <property type="component" value="Unassembled WGS sequence"/>
</dbReference>
<feature type="compositionally biased region" description="Polar residues" evidence="1">
    <location>
        <begin position="885"/>
        <end position="894"/>
    </location>
</feature>
<feature type="region of interest" description="Disordered" evidence="1">
    <location>
        <begin position="430"/>
        <end position="449"/>
    </location>
</feature>
<feature type="compositionally biased region" description="Pro residues" evidence="1">
    <location>
        <begin position="347"/>
        <end position="364"/>
    </location>
</feature>
<feature type="compositionally biased region" description="Low complexity" evidence="1">
    <location>
        <begin position="261"/>
        <end position="274"/>
    </location>
</feature>
<feature type="compositionally biased region" description="Polar residues" evidence="1">
    <location>
        <begin position="908"/>
        <end position="925"/>
    </location>
</feature>
<feature type="region of interest" description="Disordered" evidence="1">
    <location>
        <begin position="866"/>
        <end position="894"/>
    </location>
</feature>
<protein>
    <submittedName>
        <fullName evidence="3">Uncharacterized protein</fullName>
    </submittedName>
</protein>
<feature type="compositionally biased region" description="Low complexity" evidence="1">
    <location>
        <begin position="71"/>
        <end position="109"/>
    </location>
</feature>
<feature type="compositionally biased region" description="Polar residues" evidence="1">
    <location>
        <begin position="204"/>
        <end position="215"/>
    </location>
</feature>
<feature type="region of interest" description="Disordered" evidence="1">
    <location>
        <begin position="294"/>
        <end position="375"/>
    </location>
</feature>
<feature type="region of interest" description="Disordered" evidence="1">
    <location>
        <begin position="1072"/>
        <end position="1110"/>
    </location>
</feature>
<evidence type="ECO:0000313" key="3">
    <source>
        <dbReference type="EMBL" id="PFH46769.1"/>
    </source>
</evidence>
<dbReference type="AlphaFoldDB" id="A0A2A9N8N2"/>
<feature type="compositionally biased region" description="Low complexity" evidence="1">
    <location>
        <begin position="931"/>
        <end position="944"/>
    </location>
</feature>
<feature type="region of interest" description="Disordered" evidence="1">
    <location>
        <begin position="719"/>
        <end position="768"/>
    </location>
</feature>
<feature type="compositionally biased region" description="Basic and acidic residues" evidence="1">
    <location>
        <begin position="746"/>
        <end position="756"/>
    </location>
</feature>
<reference evidence="3 4" key="1">
    <citation type="submission" date="2014-02" db="EMBL/GenBank/DDBJ databases">
        <title>Transposable element dynamics among asymbiotic and ectomycorrhizal Amanita fungi.</title>
        <authorList>
            <consortium name="DOE Joint Genome Institute"/>
            <person name="Hess J."/>
            <person name="Skrede I."/>
            <person name="Wolfe B."/>
            <person name="LaButti K."/>
            <person name="Ohm R.A."/>
            <person name="Grigoriev I.V."/>
            <person name="Pringle A."/>
        </authorList>
    </citation>
    <scope>NUCLEOTIDE SEQUENCE [LARGE SCALE GENOMIC DNA]</scope>
    <source>
        <strain evidence="3 4">SKay4041</strain>
    </source>
</reference>
<feature type="region of interest" description="Disordered" evidence="1">
    <location>
        <begin position="178"/>
        <end position="278"/>
    </location>
</feature>
<dbReference type="OrthoDB" id="2563978at2759"/>
<feature type="compositionally biased region" description="Polar residues" evidence="1">
    <location>
        <begin position="719"/>
        <end position="745"/>
    </location>
</feature>
<feature type="region of interest" description="Disordered" evidence="1">
    <location>
        <begin position="908"/>
        <end position="965"/>
    </location>
</feature>
<feature type="compositionally biased region" description="Polar residues" evidence="1">
    <location>
        <begin position="945"/>
        <end position="955"/>
    </location>
</feature>
<organism evidence="3 4">
    <name type="scientific">Amanita thiersii Skay4041</name>
    <dbReference type="NCBI Taxonomy" id="703135"/>
    <lineage>
        <taxon>Eukaryota</taxon>
        <taxon>Fungi</taxon>
        <taxon>Dikarya</taxon>
        <taxon>Basidiomycota</taxon>
        <taxon>Agaricomycotina</taxon>
        <taxon>Agaricomycetes</taxon>
        <taxon>Agaricomycetidae</taxon>
        <taxon>Agaricales</taxon>
        <taxon>Pluteineae</taxon>
        <taxon>Amanitaceae</taxon>
        <taxon>Amanita</taxon>
    </lineage>
</organism>
<dbReference type="EMBL" id="KZ302160">
    <property type="protein sequence ID" value="PFH46769.1"/>
    <property type="molecule type" value="Genomic_DNA"/>
</dbReference>
<feature type="region of interest" description="Disordered" evidence="1">
    <location>
        <begin position="1025"/>
        <end position="1051"/>
    </location>
</feature>
<keyword evidence="4" id="KW-1185">Reference proteome</keyword>
<keyword evidence="2" id="KW-0472">Membrane</keyword>
<gene>
    <name evidence="3" type="ORF">AMATHDRAFT_7410</name>
</gene>
<feature type="compositionally biased region" description="Basic and acidic residues" evidence="1">
    <location>
        <begin position="476"/>
        <end position="493"/>
    </location>
</feature>